<name>A0A7S1TGW5_9RHOD</name>
<dbReference type="EMBL" id="HBGH01014964">
    <property type="protein sequence ID" value="CAD9236250.1"/>
    <property type="molecule type" value="Transcribed_RNA"/>
</dbReference>
<protein>
    <submittedName>
        <fullName evidence="1">Uncharacterized protein</fullName>
    </submittedName>
</protein>
<proteinExistence type="predicted"/>
<accession>A0A7S1TGW5</accession>
<gene>
    <name evidence="1" type="ORF">CCAE0312_LOCUS8343</name>
</gene>
<reference evidence="1" key="1">
    <citation type="submission" date="2021-01" db="EMBL/GenBank/DDBJ databases">
        <authorList>
            <person name="Corre E."/>
            <person name="Pelletier E."/>
            <person name="Niang G."/>
            <person name="Scheremetjew M."/>
            <person name="Finn R."/>
            <person name="Kale V."/>
            <person name="Holt S."/>
            <person name="Cochrane G."/>
            <person name="Meng A."/>
            <person name="Brown T."/>
            <person name="Cohen L."/>
        </authorList>
    </citation>
    <scope>NUCLEOTIDE SEQUENCE</scope>
    <source>
        <strain evidence="1">SAG 36.94</strain>
    </source>
</reference>
<sequence>MVYGKRRWSGLPVDKMAQTTVEDIRRQRYLGKEAGSACESHLSREAITMKISRPFHTEVVDGKKYLGSLEARSGMTVTADSWDTFWNAKIGSGCSSNVSLASPSKSAHGLRKQEVAGLVGREQHSVHAKLAIARVISKKAKSNLASALSAHGVKPSPALHSVAKICAGYRVKTAAEDRASLPTTIESFAEPNRDAFAARDARRTNRILREHAKFADFVPDTFLSVLPSSTRLRSLNWGSPDVG</sequence>
<evidence type="ECO:0000313" key="1">
    <source>
        <dbReference type="EMBL" id="CAD9236250.1"/>
    </source>
</evidence>
<dbReference type="AlphaFoldDB" id="A0A7S1TGW5"/>
<organism evidence="1">
    <name type="scientific">Compsopogon caeruleus</name>
    <dbReference type="NCBI Taxonomy" id="31354"/>
    <lineage>
        <taxon>Eukaryota</taxon>
        <taxon>Rhodophyta</taxon>
        <taxon>Compsopogonophyceae</taxon>
        <taxon>Compsopogonales</taxon>
        <taxon>Compsopogonaceae</taxon>
        <taxon>Compsopogon</taxon>
    </lineage>
</organism>